<dbReference type="InterPro" id="IPR037278">
    <property type="entry name" value="ARFGAP/RecO"/>
</dbReference>
<dbReference type="Proteomes" id="UP001497744">
    <property type="component" value="Unassembled WGS sequence"/>
</dbReference>
<protein>
    <submittedName>
        <fullName evidence="8">GTPase-activating protein</fullName>
    </submittedName>
</protein>
<evidence type="ECO:0000259" key="7">
    <source>
        <dbReference type="PROSITE" id="PS50115"/>
    </source>
</evidence>
<dbReference type="PANTHER" id="PTHR23180:SF160">
    <property type="entry name" value="ADP-RIBOSYLATION FACTOR GTPASE-ACTIVATING PROTEIN EFFECTOR PROTEIN 1"/>
    <property type="match status" value="1"/>
</dbReference>
<dbReference type="InterPro" id="IPR001164">
    <property type="entry name" value="ArfGAP_dom"/>
</dbReference>
<dbReference type="FunFam" id="1.10.220.150:FF:000009">
    <property type="entry name" value="stromal membrane-associated protein 1 isoform X1"/>
    <property type="match status" value="1"/>
</dbReference>
<evidence type="ECO:0000256" key="1">
    <source>
        <dbReference type="ARBA" id="ARBA00022468"/>
    </source>
</evidence>
<evidence type="ECO:0000313" key="8">
    <source>
        <dbReference type="EMBL" id="GIX65806.1"/>
    </source>
</evidence>
<dbReference type="PROSITE" id="PS50115">
    <property type="entry name" value="ARFGAP"/>
    <property type="match status" value="1"/>
</dbReference>
<name>A0AAV4M010_BABCB</name>
<sequence>MYGNAVAGRICSIEGNNICADCGCRSPRWASVNLGVLLCINCSGVHRTLGVHLSQVKSLTLDNLKPEWIKVLSEVGNDLANKYYLHKLPAHAPRPNANTSAKDMEIWIRNKYERKVYAMDGIEEPYILLGKGYNPRDVILKGGLGQVPQPQPAGQAVQSSFGQEFGKQGEQFNQFDSSKATAGVDDLFGGAAANNPSFAAFQDGAPQTTWTGDFWPTASGSGAGQPASYGNLNTAGSNSSTDARKLVETKVEAAKDSISKLFENPAQIGFKNSSYPQSTPSCVQGDLLDFQFGSLGDKLQAQKKQQDDLI</sequence>
<dbReference type="PRINTS" id="PR00405">
    <property type="entry name" value="REVINTRACTNG"/>
</dbReference>
<feature type="domain" description="Arf-GAP" evidence="7">
    <location>
        <begin position="4"/>
        <end position="125"/>
    </location>
</feature>
<accession>A0AAV4M010</accession>
<keyword evidence="9" id="KW-1185">Reference proteome</keyword>
<reference evidence="8 9" key="1">
    <citation type="submission" date="2021-06" db="EMBL/GenBank/DDBJ databases">
        <title>Genome sequence of Babesia caballi.</title>
        <authorList>
            <person name="Yamagishi J."/>
            <person name="Kidaka T."/>
            <person name="Ochi A."/>
        </authorList>
    </citation>
    <scope>NUCLEOTIDE SEQUENCE [LARGE SCALE GENOMIC DNA]</scope>
    <source>
        <strain evidence="8">USDA-D6B2</strain>
    </source>
</reference>
<evidence type="ECO:0000256" key="2">
    <source>
        <dbReference type="ARBA" id="ARBA00022723"/>
    </source>
</evidence>
<dbReference type="GeneID" id="94197287"/>
<gene>
    <name evidence="8" type="ORF">BcabD6B2_52410</name>
</gene>
<dbReference type="RefSeq" id="XP_067717875.1">
    <property type="nucleotide sequence ID" value="XM_067861774.1"/>
</dbReference>
<dbReference type="InterPro" id="IPR045258">
    <property type="entry name" value="ACAP1/2/3-like"/>
</dbReference>
<dbReference type="PANTHER" id="PTHR23180">
    <property type="entry name" value="CENTAURIN/ARF"/>
    <property type="match status" value="1"/>
</dbReference>
<comment type="caution">
    <text evidence="8">The sequence shown here is derived from an EMBL/GenBank/DDBJ whole genome shotgun (WGS) entry which is preliminary data.</text>
</comment>
<keyword evidence="1" id="KW-0343">GTPase activation</keyword>
<dbReference type="AlphaFoldDB" id="A0AAV4M010"/>
<evidence type="ECO:0000256" key="5">
    <source>
        <dbReference type="PROSITE-ProRule" id="PRU00288"/>
    </source>
</evidence>
<feature type="compositionally biased region" description="Polar residues" evidence="6">
    <location>
        <begin position="228"/>
        <end position="240"/>
    </location>
</feature>
<proteinExistence type="predicted"/>
<feature type="region of interest" description="Disordered" evidence="6">
    <location>
        <begin position="217"/>
        <end position="240"/>
    </location>
</feature>
<dbReference type="Pfam" id="PF01412">
    <property type="entry name" value="ArfGap"/>
    <property type="match status" value="1"/>
</dbReference>
<evidence type="ECO:0000313" key="9">
    <source>
        <dbReference type="Proteomes" id="UP001497744"/>
    </source>
</evidence>
<evidence type="ECO:0000256" key="3">
    <source>
        <dbReference type="ARBA" id="ARBA00022771"/>
    </source>
</evidence>
<dbReference type="SMART" id="SM00105">
    <property type="entry name" value="ArfGap"/>
    <property type="match status" value="1"/>
</dbReference>
<dbReference type="SUPFAM" id="SSF57863">
    <property type="entry name" value="ArfGap/RecO-like zinc finger"/>
    <property type="match status" value="1"/>
</dbReference>
<dbReference type="GO" id="GO:0005096">
    <property type="term" value="F:GTPase activator activity"/>
    <property type="evidence" value="ECO:0007669"/>
    <property type="project" value="UniProtKB-KW"/>
</dbReference>
<dbReference type="CDD" id="cd08204">
    <property type="entry name" value="ArfGap"/>
    <property type="match status" value="1"/>
</dbReference>
<organism evidence="8 9">
    <name type="scientific">Babesia caballi</name>
    <dbReference type="NCBI Taxonomy" id="5871"/>
    <lineage>
        <taxon>Eukaryota</taxon>
        <taxon>Sar</taxon>
        <taxon>Alveolata</taxon>
        <taxon>Apicomplexa</taxon>
        <taxon>Aconoidasida</taxon>
        <taxon>Piroplasmida</taxon>
        <taxon>Babesiidae</taxon>
        <taxon>Babesia</taxon>
    </lineage>
</organism>
<dbReference type="EMBL" id="BPLF01000005">
    <property type="protein sequence ID" value="GIX65806.1"/>
    <property type="molecule type" value="Genomic_DNA"/>
</dbReference>
<dbReference type="InterPro" id="IPR038508">
    <property type="entry name" value="ArfGAP_dom_sf"/>
</dbReference>
<dbReference type="Gene3D" id="1.10.220.150">
    <property type="entry name" value="Arf GTPase activating protein"/>
    <property type="match status" value="1"/>
</dbReference>
<keyword evidence="4" id="KW-0862">Zinc</keyword>
<keyword evidence="3 5" id="KW-0863">Zinc-finger</keyword>
<dbReference type="GO" id="GO:0008270">
    <property type="term" value="F:zinc ion binding"/>
    <property type="evidence" value="ECO:0007669"/>
    <property type="project" value="UniProtKB-KW"/>
</dbReference>
<evidence type="ECO:0000256" key="6">
    <source>
        <dbReference type="SAM" id="MobiDB-lite"/>
    </source>
</evidence>
<keyword evidence="2" id="KW-0479">Metal-binding</keyword>
<evidence type="ECO:0000256" key="4">
    <source>
        <dbReference type="ARBA" id="ARBA00022833"/>
    </source>
</evidence>